<dbReference type="EMBL" id="KL584708">
    <property type="protein sequence ID" value="KEQ73792.1"/>
    <property type="molecule type" value="Genomic_DNA"/>
</dbReference>
<name>A0A074WVM8_9PEZI</name>
<dbReference type="HOGENOM" id="CLU_2346334_0_0_1"/>
<accession>A0A074WVM8</accession>
<keyword evidence="2" id="KW-1185">Reference proteome</keyword>
<dbReference type="OrthoDB" id="10632345at2759"/>
<dbReference type="GeneID" id="25410391"/>
<sequence>MIILVPSTCFTHGPAFLDLQHFTPQLAWRFRRLKRFSILDNAVILYQLHHVHTQQQETPFVNVLLFLFPPFASTEFRHGPCSWTLMALMLLHHGLLS</sequence>
<dbReference type="Proteomes" id="UP000027730">
    <property type="component" value="Unassembled WGS sequence"/>
</dbReference>
<protein>
    <submittedName>
        <fullName evidence="1">Uncharacterized protein</fullName>
    </submittedName>
</protein>
<evidence type="ECO:0000313" key="2">
    <source>
        <dbReference type="Proteomes" id="UP000027730"/>
    </source>
</evidence>
<evidence type="ECO:0000313" key="1">
    <source>
        <dbReference type="EMBL" id="KEQ73792.1"/>
    </source>
</evidence>
<proteinExistence type="predicted"/>
<gene>
    <name evidence="1" type="ORF">M436DRAFT_45754</name>
</gene>
<dbReference type="RefSeq" id="XP_013428089.1">
    <property type="nucleotide sequence ID" value="XM_013572635.1"/>
</dbReference>
<dbReference type="AlphaFoldDB" id="A0A074WVM8"/>
<reference evidence="1 2" key="1">
    <citation type="journal article" date="2014" name="BMC Genomics">
        <title>Genome sequencing of four Aureobasidium pullulans varieties: biotechnological potential, stress tolerance, and description of new species.</title>
        <authorList>
            <person name="Gostin Ar C."/>
            <person name="Ohm R.A."/>
            <person name="Kogej T."/>
            <person name="Sonjak S."/>
            <person name="Turk M."/>
            <person name="Zajc J."/>
            <person name="Zalar P."/>
            <person name="Grube M."/>
            <person name="Sun H."/>
            <person name="Han J."/>
            <person name="Sharma A."/>
            <person name="Chiniquy J."/>
            <person name="Ngan C.Y."/>
            <person name="Lipzen A."/>
            <person name="Barry K."/>
            <person name="Grigoriev I.V."/>
            <person name="Gunde-Cimerman N."/>
        </authorList>
    </citation>
    <scope>NUCLEOTIDE SEQUENCE [LARGE SCALE GENOMIC DNA]</scope>
    <source>
        <strain evidence="1 2">CBS 147.97</strain>
    </source>
</reference>
<organism evidence="1 2">
    <name type="scientific">Aureobasidium namibiae CBS 147.97</name>
    <dbReference type="NCBI Taxonomy" id="1043004"/>
    <lineage>
        <taxon>Eukaryota</taxon>
        <taxon>Fungi</taxon>
        <taxon>Dikarya</taxon>
        <taxon>Ascomycota</taxon>
        <taxon>Pezizomycotina</taxon>
        <taxon>Dothideomycetes</taxon>
        <taxon>Dothideomycetidae</taxon>
        <taxon>Dothideales</taxon>
        <taxon>Saccotheciaceae</taxon>
        <taxon>Aureobasidium</taxon>
    </lineage>
</organism>